<dbReference type="Pfam" id="PF01734">
    <property type="entry name" value="Patatin"/>
    <property type="match status" value="1"/>
</dbReference>
<dbReference type="Gene3D" id="3.40.1090.10">
    <property type="entry name" value="Cytosolic phospholipase A2 catalytic domain"/>
    <property type="match status" value="1"/>
</dbReference>
<dbReference type="PROSITE" id="PS51635">
    <property type="entry name" value="PNPLA"/>
    <property type="match status" value="1"/>
</dbReference>
<dbReference type="Pfam" id="PF13646">
    <property type="entry name" value="HEAT_2"/>
    <property type="match status" value="1"/>
</dbReference>
<evidence type="ECO:0000256" key="5">
    <source>
        <dbReference type="PROSITE-ProRule" id="PRU01161"/>
    </source>
</evidence>
<dbReference type="Gene3D" id="1.25.10.10">
    <property type="entry name" value="Leucine-rich Repeat Variant"/>
    <property type="match status" value="2"/>
</dbReference>
<keyword evidence="3 5" id="KW-0442">Lipid degradation</keyword>
<evidence type="ECO:0000313" key="7">
    <source>
        <dbReference type="EMBL" id="KAK8505787.1"/>
    </source>
</evidence>
<dbReference type="InterPro" id="IPR016024">
    <property type="entry name" value="ARM-type_fold"/>
</dbReference>
<organism evidence="7 8">
    <name type="scientific">Hibiscus sabdariffa</name>
    <name type="common">roselle</name>
    <dbReference type="NCBI Taxonomy" id="183260"/>
    <lineage>
        <taxon>Eukaryota</taxon>
        <taxon>Viridiplantae</taxon>
        <taxon>Streptophyta</taxon>
        <taxon>Embryophyta</taxon>
        <taxon>Tracheophyta</taxon>
        <taxon>Spermatophyta</taxon>
        <taxon>Magnoliopsida</taxon>
        <taxon>eudicotyledons</taxon>
        <taxon>Gunneridae</taxon>
        <taxon>Pentapetalae</taxon>
        <taxon>rosids</taxon>
        <taxon>malvids</taxon>
        <taxon>Malvales</taxon>
        <taxon>Malvaceae</taxon>
        <taxon>Malvoideae</taxon>
        <taxon>Hibiscus</taxon>
    </lineage>
</organism>
<dbReference type="InterPro" id="IPR002641">
    <property type="entry name" value="PNPLA_dom"/>
</dbReference>
<proteinExistence type="predicted"/>
<comment type="caution">
    <text evidence="7">The sequence shown here is derived from an EMBL/GenBank/DDBJ whole genome shotgun (WGS) entry which is preliminary data.</text>
</comment>
<dbReference type="InterPro" id="IPR000225">
    <property type="entry name" value="Armadillo"/>
</dbReference>
<keyword evidence="8" id="KW-1185">Reference proteome</keyword>
<dbReference type="SMART" id="SM00185">
    <property type="entry name" value="ARM"/>
    <property type="match status" value="3"/>
</dbReference>
<dbReference type="InterPro" id="IPR045217">
    <property type="entry name" value="PNPLA8-like"/>
</dbReference>
<evidence type="ECO:0000256" key="3">
    <source>
        <dbReference type="ARBA" id="ARBA00022963"/>
    </source>
</evidence>
<dbReference type="InterPro" id="IPR011989">
    <property type="entry name" value="ARM-like"/>
</dbReference>
<protein>
    <recommendedName>
        <fullName evidence="6">PNPLA domain-containing protein</fullName>
    </recommendedName>
</protein>
<sequence length="617" mass="68145">MPYPYARFEEDGGACYSVRLVEASGMENTSYFVSSKHKLSTFFSLIFRSPTSYHPLLASAVSRLILQNQGNPLIVGQDENTVQQLIRMINSDNRRSVEQACTSLSNLAGDVYSEMLIKCDIMRPIETILKSPEDPVSVLQVVVTLAYGSDSIAQKMLTTGVMRSLEKLFAHKNPEVQRLALLAVGNLAFCRENRHILVTSKSLRQLLVRLTATPKPRVNKAAARALAILGENESLQRAIRGRQLPKQGIRILSLDGGGMKGLATVQILQEIEKGTGKRMHELFDLICGTSTGGIFASALGIKLMSADQLEEIYRNMGKVVFSEPVPKNNEGASWRNKLDRLYKNSSRSFRVVAKGSKHDAEKLERLLQDMCADEDGDDLLIETAVKNIPKVCLVSTLASVTPAQPFVFRNYQYPVGTPEVPLATSESSGTTMPGSPATGTQVGCKRSAFVGSCKHLLWQAIRASCAAPYYLDDFSDGVYRWLDGALLANNPTIFSIREAQLLWPGTKIDSIVSIGSGSLPTKARKGGWRYLDAGQVLIESACSVDHAEEALRTLLPMHPEIHYFRFNPVDERCGMELDETDPTVWVNLEAATKDYIDRNSESFRNACERLLLPFKNG</sequence>
<dbReference type="CDD" id="cd07211">
    <property type="entry name" value="Pat_PNPLA8"/>
    <property type="match status" value="1"/>
</dbReference>
<keyword evidence="2 5" id="KW-0378">Hydrolase</keyword>
<evidence type="ECO:0000256" key="4">
    <source>
        <dbReference type="ARBA" id="ARBA00023098"/>
    </source>
</evidence>
<dbReference type="EMBL" id="JBBPBM010000123">
    <property type="protein sequence ID" value="KAK8505787.1"/>
    <property type="molecule type" value="Genomic_DNA"/>
</dbReference>
<evidence type="ECO:0000256" key="2">
    <source>
        <dbReference type="ARBA" id="ARBA00022801"/>
    </source>
</evidence>
<evidence type="ECO:0000256" key="1">
    <source>
        <dbReference type="ARBA" id="ARBA00022737"/>
    </source>
</evidence>
<feature type="short sequence motif" description="GXGXXG" evidence="5">
    <location>
        <begin position="256"/>
        <end position="261"/>
    </location>
</feature>
<gene>
    <name evidence="7" type="ORF">V6N12_013997</name>
</gene>
<dbReference type="PANTHER" id="PTHR24185">
    <property type="entry name" value="CALCIUM-INDEPENDENT PHOSPHOLIPASE A2-GAMMA"/>
    <property type="match status" value="1"/>
</dbReference>
<accession>A0ABR2BF70</accession>
<feature type="active site" description="Proton acceptor" evidence="5">
    <location>
        <position position="483"/>
    </location>
</feature>
<evidence type="ECO:0000259" key="6">
    <source>
        <dbReference type="PROSITE" id="PS51635"/>
    </source>
</evidence>
<dbReference type="Proteomes" id="UP001472677">
    <property type="component" value="Unassembled WGS sequence"/>
</dbReference>
<keyword evidence="4 5" id="KW-0443">Lipid metabolism</keyword>
<reference evidence="7 8" key="1">
    <citation type="journal article" date="2024" name="G3 (Bethesda)">
        <title>Genome assembly of Hibiscus sabdariffa L. provides insights into metabolisms of medicinal natural products.</title>
        <authorList>
            <person name="Kim T."/>
        </authorList>
    </citation>
    <scope>NUCLEOTIDE SEQUENCE [LARGE SCALE GENOMIC DNA]</scope>
    <source>
        <strain evidence="7">TK-2024</strain>
        <tissue evidence="7">Old leaves</tissue>
    </source>
</reference>
<dbReference type="InterPro" id="IPR016035">
    <property type="entry name" value="Acyl_Trfase/lysoPLipase"/>
</dbReference>
<feature type="short sequence motif" description="DGA/G" evidence="5">
    <location>
        <begin position="483"/>
        <end position="485"/>
    </location>
</feature>
<evidence type="ECO:0000313" key="8">
    <source>
        <dbReference type="Proteomes" id="UP001472677"/>
    </source>
</evidence>
<name>A0ABR2BF70_9ROSI</name>
<dbReference type="SUPFAM" id="SSF52151">
    <property type="entry name" value="FabD/lysophospholipase-like"/>
    <property type="match status" value="1"/>
</dbReference>
<dbReference type="SUPFAM" id="SSF48371">
    <property type="entry name" value="ARM repeat"/>
    <property type="match status" value="1"/>
</dbReference>
<feature type="domain" description="PNPLA" evidence="6">
    <location>
        <begin position="252"/>
        <end position="496"/>
    </location>
</feature>
<dbReference type="Pfam" id="PF00514">
    <property type="entry name" value="Arm"/>
    <property type="match status" value="1"/>
</dbReference>
<feature type="active site" description="Nucleophile" evidence="5">
    <location>
        <position position="290"/>
    </location>
</feature>
<feature type="short sequence motif" description="GXSXG" evidence="5">
    <location>
        <begin position="288"/>
        <end position="292"/>
    </location>
</feature>
<dbReference type="PANTHER" id="PTHR24185:SF1">
    <property type="entry name" value="CALCIUM-INDEPENDENT PHOSPHOLIPASE A2-GAMMA"/>
    <property type="match status" value="1"/>
</dbReference>
<keyword evidence="1" id="KW-0677">Repeat</keyword>